<organism evidence="1 2">
    <name type="scientific">Citrullus colocynthis</name>
    <name type="common">colocynth</name>
    <dbReference type="NCBI Taxonomy" id="252529"/>
    <lineage>
        <taxon>Eukaryota</taxon>
        <taxon>Viridiplantae</taxon>
        <taxon>Streptophyta</taxon>
        <taxon>Embryophyta</taxon>
        <taxon>Tracheophyta</taxon>
        <taxon>Spermatophyta</taxon>
        <taxon>Magnoliopsida</taxon>
        <taxon>eudicotyledons</taxon>
        <taxon>Gunneridae</taxon>
        <taxon>Pentapetalae</taxon>
        <taxon>rosids</taxon>
        <taxon>fabids</taxon>
        <taxon>Cucurbitales</taxon>
        <taxon>Cucurbitaceae</taxon>
        <taxon>Benincaseae</taxon>
        <taxon>Citrullus</taxon>
    </lineage>
</organism>
<protein>
    <submittedName>
        <fullName evidence="1">Uncharacterized protein</fullName>
    </submittedName>
</protein>
<name>A0ABP0XQV6_9ROSI</name>
<dbReference type="Proteomes" id="UP001642487">
    <property type="component" value="Chromosome 1"/>
</dbReference>
<accession>A0ABP0XQV6</accession>
<evidence type="ECO:0000313" key="1">
    <source>
        <dbReference type="EMBL" id="CAK9309095.1"/>
    </source>
</evidence>
<reference evidence="1 2" key="1">
    <citation type="submission" date="2024-03" db="EMBL/GenBank/DDBJ databases">
        <authorList>
            <person name="Gkanogiannis A."/>
            <person name="Becerra Lopez-Lavalle L."/>
        </authorList>
    </citation>
    <scope>NUCLEOTIDE SEQUENCE [LARGE SCALE GENOMIC DNA]</scope>
</reference>
<keyword evidence="2" id="KW-1185">Reference proteome</keyword>
<gene>
    <name evidence="1" type="ORF">CITCOLO1_LOCUS627</name>
</gene>
<sequence>MNIVRGRIGRTHEHVLEFLKIKPPIQINIKSVDHTPTIIITTATTALIIPKPQSHQHILKLIVRDEPSPALSNTLNAFKSSLSISSFPLLFSRIDSYRNKNPFKSIFDSAINAFGPHIFGPLKANTLKEKRVVL</sequence>
<evidence type="ECO:0000313" key="2">
    <source>
        <dbReference type="Proteomes" id="UP001642487"/>
    </source>
</evidence>
<dbReference type="EMBL" id="OZ021735">
    <property type="protein sequence ID" value="CAK9309095.1"/>
    <property type="molecule type" value="Genomic_DNA"/>
</dbReference>
<proteinExistence type="predicted"/>